<organism evidence="1">
    <name type="scientific">Terrestrivirus sp</name>
    <dbReference type="NCBI Taxonomy" id="2487775"/>
    <lineage>
        <taxon>Viruses</taxon>
        <taxon>Varidnaviria</taxon>
        <taxon>Bamfordvirae</taxon>
        <taxon>Nucleocytoviricota</taxon>
        <taxon>Megaviricetes</taxon>
        <taxon>Imitervirales</taxon>
        <taxon>Mimiviridae</taxon>
        <taxon>Klosneuvirinae</taxon>
    </lineage>
</organism>
<dbReference type="Gene3D" id="1.10.510.10">
    <property type="entry name" value="Transferase(Phosphotransferase) domain 1"/>
    <property type="match status" value="1"/>
</dbReference>
<gene>
    <name evidence="1" type="ORF">Terrestrivirus1_159</name>
</gene>
<reference evidence="1" key="1">
    <citation type="submission" date="2018-10" db="EMBL/GenBank/DDBJ databases">
        <title>Hidden diversity of soil giant viruses.</title>
        <authorList>
            <person name="Schulz F."/>
            <person name="Alteio L."/>
            <person name="Goudeau D."/>
            <person name="Ryan E.M."/>
            <person name="Malmstrom R.R."/>
            <person name="Blanchard J."/>
            <person name="Woyke T."/>
        </authorList>
    </citation>
    <scope>NUCLEOTIDE SEQUENCE</scope>
    <source>
        <strain evidence="1">TEV1</strain>
    </source>
</reference>
<keyword evidence="1" id="KW-0808">Transferase</keyword>
<dbReference type="EMBL" id="MK071979">
    <property type="protein sequence ID" value="AYV75285.1"/>
    <property type="molecule type" value="Genomic_DNA"/>
</dbReference>
<accession>A0A3G4ZKB8</accession>
<dbReference type="GO" id="GO:0016301">
    <property type="term" value="F:kinase activity"/>
    <property type="evidence" value="ECO:0007669"/>
    <property type="project" value="UniProtKB-KW"/>
</dbReference>
<keyword evidence="1" id="KW-0418">Kinase</keyword>
<name>A0A3G4ZKB8_9VIRU</name>
<dbReference type="SUPFAM" id="SSF56112">
    <property type="entry name" value="Protein kinase-like (PK-like)"/>
    <property type="match status" value="1"/>
</dbReference>
<proteinExistence type="predicted"/>
<dbReference type="Gene3D" id="3.30.200.20">
    <property type="entry name" value="Phosphorylase Kinase, domain 1"/>
    <property type="match status" value="1"/>
</dbReference>
<evidence type="ECO:0000313" key="1">
    <source>
        <dbReference type="EMBL" id="AYV75285.1"/>
    </source>
</evidence>
<dbReference type="InterPro" id="IPR011009">
    <property type="entry name" value="Kinase-like_dom_sf"/>
</dbReference>
<sequence>MSNSYNDKDVLRYKMNKYKHKYLLEKQKQQKQYGGVCVTPGYFPNEAGICVNNGETIKSSMPIPVDLAIIHNVKESTDICENKKFIDILEYEIISFSAGLVNFPIVGSDTINAYKYIILKKKDNEKIQYTFETSQDWGRIACGTFGCVIKYTCKNNDSDLPFYISVKYGVTETDIKADIDVVKLLATKNLFELYVPSLIIEQKAGVKKPSAVVMEYIDGTLDNIKPEMLAMNNFIALFDILYQIADTFDAFKKVGLWYTDYKPGNIFYRCNNDKKIQVVFGDLGSLTADDYQYPHPYTYKALYVPIYGPRQDSELVWGVAIMMFLLLVNKLELKNSLDATVYEMDSLQEVADGDAYIEINNDNKQAIKNYVVINNHKNKDEINKQISKLVDDIFEAVSIRDTEGNPKQIIKLDDVIVSLKNIISMIKSS</sequence>
<protein>
    <submittedName>
        <fullName evidence="1">Putative serine/threonine-protein kinase</fullName>
    </submittedName>
</protein>